<name>A0A9W9LSW3_9EURO</name>
<dbReference type="GeneID" id="81422534"/>
<proteinExistence type="predicted"/>
<dbReference type="Proteomes" id="UP001149163">
    <property type="component" value="Unassembled WGS sequence"/>
</dbReference>
<reference evidence="1" key="2">
    <citation type="journal article" date="2023" name="IMA Fungus">
        <title>Comparative genomic study of the Penicillium genus elucidates a diverse pangenome and 15 lateral gene transfer events.</title>
        <authorList>
            <person name="Petersen C."/>
            <person name="Sorensen T."/>
            <person name="Nielsen M.R."/>
            <person name="Sondergaard T.E."/>
            <person name="Sorensen J.L."/>
            <person name="Fitzpatrick D.A."/>
            <person name="Frisvad J.C."/>
            <person name="Nielsen K.L."/>
        </authorList>
    </citation>
    <scope>NUCLEOTIDE SEQUENCE</scope>
    <source>
        <strain evidence="1">IBT 26290</strain>
    </source>
</reference>
<protein>
    <submittedName>
        <fullName evidence="1">Uncharacterized protein</fullName>
    </submittedName>
</protein>
<accession>A0A9W9LSW3</accession>
<reference evidence="1" key="1">
    <citation type="submission" date="2022-11" db="EMBL/GenBank/DDBJ databases">
        <authorList>
            <person name="Petersen C."/>
        </authorList>
    </citation>
    <scope>NUCLEOTIDE SEQUENCE</scope>
    <source>
        <strain evidence="1">IBT 26290</strain>
    </source>
</reference>
<dbReference type="RefSeq" id="XP_056546964.1">
    <property type="nucleotide sequence ID" value="XM_056683358.1"/>
</dbReference>
<sequence>MEGVDRYLKRPGRVAKKRVWAIEAVRERATAYLRQMDVRATVEIKETEKAAEGSKRDRGRCKGTGQIGWIPGLKGAVSVDEDEAYKGKRKE</sequence>
<evidence type="ECO:0000313" key="2">
    <source>
        <dbReference type="Proteomes" id="UP001149163"/>
    </source>
</evidence>
<organism evidence="1 2">
    <name type="scientific">Penicillium canariense</name>
    <dbReference type="NCBI Taxonomy" id="189055"/>
    <lineage>
        <taxon>Eukaryota</taxon>
        <taxon>Fungi</taxon>
        <taxon>Dikarya</taxon>
        <taxon>Ascomycota</taxon>
        <taxon>Pezizomycotina</taxon>
        <taxon>Eurotiomycetes</taxon>
        <taxon>Eurotiomycetidae</taxon>
        <taxon>Eurotiales</taxon>
        <taxon>Aspergillaceae</taxon>
        <taxon>Penicillium</taxon>
    </lineage>
</organism>
<keyword evidence="2" id="KW-1185">Reference proteome</keyword>
<comment type="caution">
    <text evidence="1">The sequence shown here is derived from an EMBL/GenBank/DDBJ whole genome shotgun (WGS) entry which is preliminary data.</text>
</comment>
<dbReference type="EMBL" id="JAPQKN010000001">
    <property type="protein sequence ID" value="KAJ5175356.1"/>
    <property type="molecule type" value="Genomic_DNA"/>
</dbReference>
<dbReference type="AlphaFoldDB" id="A0A9W9LSW3"/>
<gene>
    <name evidence="1" type="ORF">N7482_001233</name>
</gene>
<evidence type="ECO:0000313" key="1">
    <source>
        <dbReference type="EMBL" id="KAJ5175356.1"/>
    </source>
</evidence>